<gene>
    <name evidence="1" type="ORF">G6F50_015945</name>
</gene>
<comment type="caution">
    <text evidence="1">The sequence shown here is derived from an EMBL/GenBank/DDBJ whole genome shotgun (WGS) entry which is preliminary data.</text>
</comment>
<protein>
    <submittedName>
        <fullName evidence="1">Uncharacterized protein</fullName>
    </submittedName>
</protein>
<organism evidence="1 2">
    <name type="scientific">Rhizopus delemar</name>
    <dbReference type="NCBI Taxonomy" id="936053"/>
    <lineage>
        <taxon>Eukaryota</taxon>
        <taxon>Fungi</taxon>
        <taxon>Fungi incertae sedis</taxon>
        <taxon>Mucoromycota</taxon>
        <taxon>Mucoromycotina</taxon>
        <taxon>Mucoromycetes</taxon>
        <taxon>Mucorales</taxon>
        <taxon>Mucorineae</taxon>
        <taxon>Rhizopodaceae</taxon>
        <taxon>Rhizopus</taxon>
    </lineage>
</organism>
<accession>A0A9P7C289</accession>
<reference evidence="1 2" key="1">
    <citation type="journal article" date="2020" name="Microb. Genom.">
        <title>Genetic diversity of clinical and environmental Mucorales isolates obtained from an investigation of mucormycosis cases among solid organ transplant recipients.</title>
        <authorList>
            <person name="Nguyen M.H."/>
            <person name="Kaul D."/>
            <person name="Muto C."/>
            <person name="Cheng S.J."/>
            <person name="Richter R.A."/>
            <person name="Bruno V.M."/>
            <person name="Liu G."/>
            <person name="Beyhan S."/>
            <person name="Sundermann A.J."/>
            <person name="Mounaud S."/>
            <person name="Pasculle A.W."/>
            <person name="Nierman W.C."/>
            <person name="Driscoll E."/>
            <person name="Cumbie R."/>
            <person name="Clancy C.J."/>
            <person name="Dupont C.L."/>
        </authorList>
    </citation>
    <scope>NUCLEOTIDE SEQUENCE [LARGE SCALE GENOMIC DNA]</scope>
    <source>
        <strain evidence="1 2">GL24</strain>
    </source>
</reference>
<proteinExistence type="predicted"/>
<keyword evidence="2" id="KW-1185">Reference proteome</keyword>
<dbReference type="EMBL" id="JAANIU010009393">
    <property type="protein sequence ID" value="KAG1533207.1"/>
    <property type="molecule type" value="Genomic_DNA"/>
</dbReference>
<sequence>MLAQGQVAAVQVQQRAADLRQVAGQGPQLGRAHLGQAQVAQGFAQRFLQRGGLIVVEQRGNVAQYLAQLLLHGRGQRALVALDLVQVAGRQPQCPCQVYLAVAVLFAQAQQTQAKLSLRG</sequence>
<dbReference type="AlphaFoldDB" id="A0A9P7C289"/>
<dbReference type="Proteomes" id="UP000740926">
    <property type="component" value="Unassembled WGS sequence"/>
</dbReference>
<evidence type="ECO:0000313" key="2">
    <source>
        <dbReference type="Proteomes" id="UP000740926"/>
    </source>
</evidence>
<name>A0A9P7C289_9FUNG</name>
<evidence type="ECO:0000313" key="1">
    <source>
        <dbReference type="EMBL" id="KAG1533207.1"/>
    </source>
</evidence>